<dbReference type="RefSeq" id="WP_203826733.1">
    <property type="nucleotide sequence ID" value="NZ_BAAATY010000012.1"/>
</dbReference>
<organism evidence="1 2">
    <name type="scientific">Actinoplanes palleronii</name>
    <dbReference type="NCBI Taxonomy" id="113570"/>
    <lineage>
        <taxon>Bacteria</taxon>
        <taxon>Bacillati</taxon>
        <taxon>Actinomycetota</taxon>
        <taxon>Actinomycetes</taxon>
        <taxon>Micromonosporales</taxon>
        <taxon>Micromonosporaceae</taxon>
        <taxon>Actinoplanes</taxon>
    </lineage>
</organism>
<dbReference type="EMBL" id="BOMS01000060">
    <property type="protein sequence ID" value="GIE68396.1"/>
    <property type="molecule type" value="Genomic_DNA"/>
</dbReference>
<sequence length="129" mass="13317">MSTIISFYAASDDAAAALGPGDDALEYGNFDIFASLEEWEGLLLGSDLDAVAGAEDLGDEDGPVVLRLSAELTAALAGADAAALADLAERWLALRAADDEDIDPELAEEMLTEVAALARPGTPVYCEVA</sequence>
<evidence type="ECO:0000313" key="2">
    <source>
        <dbReference type="Proteomes" id="UP000624709"/>
    </source>
</evidence>
<accession>A0ABQ4BDD7</accession>
<keyword evidence="2" id="KW-1185">Reference proteome</keyword>
<gene>
    <name evidence="1" type="ORF">Apa02nite_045040</name>
</gene>
<name>A0ABQ4BDD7_9ACTN</name>
<protein>
    <submittedName>
        <fullName evidence="1">Uncharacterized protein</fullName>
    </submittedName>
</protein>
<dbReference type="Proteomes" id="UP000624709">
    <property type="component" value="Unassembled WGS sequence"/>
</dbReference>
<reference evidence="1 2" key="1">
    <citation type="submission" date="2021-01" db="EMBL/GenBank/DDBJ databases">
        <title>Whole genome shotgun sequence of Actinoplanes palleronii NBRC 14916.</title>
        <authorList>
            <person name="Komaki H."/>
            <person name="Tamura T."/>
        </authorList>
    </citation>
    <scope>NUCLEOTIDE SEQUENCE [LARGE SCALE GENOMIC DNA]</scope>
    <source>
        <strain evidence="1 2">NBRC 14916</strain>
    </source>
</reference>
<comment type="caution">
    <text evidence="1">The sequence shown here is derived from an EMBL/GenBank/DDBJ whole genome shotgun (WGS) entry which is preliminary data.</text>
</comment>
<proteinExistence type="predicted"/>
<evidence type="ECO:0000313" key="1">
    <source>
        <dbReference type="EMBL" id="GIE68396.1"/>
    </source>
</evidence>